<organism evidence="1 2">
    <name type="scientific">Alcanivorax sediminis</name>
    <dbReference type="NCBI Taxonomy" id="2663008"/>
    <lineage>
        <taxon>Bacteria</taxon>
        <taxon>Pseudomonadati</taxon>
        <taxon>Pseudomonadota</taxon>
        <taxon>Gammaproteobacteria</taxon>
        <taxon>Oceanospirillales</taxon>
        <taxon>Alcanivoracaceae</taxon>
        <taxon>Alcanivorax</taxon>
    </lineage>
</organism>
<keyword evidence="2" id="KW-1185">Reference proteome</keyword>
<dbReference type="EMBL" id="WIRE01000001">
    <property type="protein sequence ID" value="MQX52144.1"/>
    <property type="molecule type" value="Genomic_DNA"/>
</dbReference>
<sequence length="90" mass="9866">MPKYIIERDLPEADKLSDADLQGIAQKSCDVLKAMGPDTVWQQSYVTGDKVYCVYIAPNEQAIRDHAERGGFPLTRISRVSAVIDPATAG</sequence>
<comment type="caution">
    <text evidence="1">The sequence shown here is derived from an EMBL/GenBank/DDBJ whole genome shotgun (WGS) entry which is preliminary data.</text>
</comment>
<dbReference type="RefSeq" id="WP_153498888.1">
    <property type="nucleotide sequence ID" value="NZ_JBMZXE010000001.1"/>
</dbReference>
<name>A0A6N7LSJ8_9GAMM</name>
<evidence type="ECO:0000313" key="1">
    <source>
        <dbReference type="EMBL" id="MQX52144.1"/>
    </source>
</evidence>
<protein>
    <submittedName>
        <fullName evidence="1">DUF4242 domain-containing protein</fullName>
    </submittedName>
</protein>
<dbReference type="InterPro" id="IPR025336">
    <property type="entry name" value="SCO4226-like"/>
</dbReference>
<evidence type="ECO:0000313" key="2">
    <source>
        <dbReference type="Proteomes" id="UP000469421"/>
    </source>
</evidence>
<accession>A0A6N7LSJ8</accession>
<proteinExistence type="predicted"/>
<dbReference type="Proteomes" id="UP000469421">
    <property type="component" value="Unassembled WGS sequence"/>
</dbReference>
<gene>
    <name evidence="1" type="ORF">GFN93_02725</name>
</gene>
<reference evidence="1 2" key="1">
    <citation type="submission" date="2019-10" db="EMBL/GenBank/DDBJ databases">
        <title>Alcanivorax sp.PA15-N-34 draft genome sequence.</title>
        <authorList>
            <person name="Liao X."/>
            <person name="Shao Z."/>
        </authorList>
    </citation>
    <scope>NUCLEOTIDE SEQUENCE [LARGE SCALE GENOMIC DNA]</scope>
    <source>
        <strain evidence="1 2">PA15-N-34</strain>
    </source>
</reference>
<dbReference type="Pfam" id="PF14026">
    <property type="entry name" value="SCO4226-like"/>
    <property type="match status" value="1"/>
</dbReference>
<dbReference type="AlphaFoldDB" id="A0A6N7LSJ8"/>